<dbReference type="AlphaFoldDB" id="A0A926NEK3"/>
<dbReference type="InterPro" id="IPR003742">
    <property type="entry name" value="RlmH-like"/>
</dbReference>
<dbReference type="GO" id="GO:0005737">
    <property type="term" value="C:cytoplasm"/>
    <property type="evidence" value="ECO:0007669"/>
    <property type="project" value="UniProtKB-SubCell"/>
</dbReference>
<keyword evidence="8" id="KW-1185">Reference proteome</keyword>
<gene>
    <name evidence="6 7" type="primary">rlmH</name>
    <name evidence="7" type="ORF">IC620_06470</name>
</gene>
<dbReference type="PANTHER" id="PTHR33603:SF1">
    <property type="entry name" value="RIBOSOMAL RNA LARGE SUBUNIT METHYLTRANSFERASE H"/>
    <property type="match status" value="1"/>
</dbReference>
<protein>
    <recommendedName>
        <fullName evidence="6">Ribosomal RNA large subunit methyltransferase H</fullName>
        <ecNumber evidence="6">2.1.1.177</ecNumber>
    </recommendedName>
    <alternativeName>
        <fullName evidence="6">23S rRNA (pseudouridine1915-N3)-methyltransferase</fullName>
    </alternativeName>
    <alternativeName>
        <fullName evidence="6">23S rRNA m3Psi1915 methyltransferase</fullName>
    </alternativeName>
    <alternativeName>
        <fullName evidence="6">rRNA (pseudouridine-N3-)-methyltransferase RlmH</fullName>
    </alternativeName>
</protein>
<dbReference type="NCBIfam" id="TIGR00246">
    <property type="entry name" value="tRNA_RlmH_YbeA"/>
    <property type="match status" value="1"/>
</dbReference>
<evidence type="ECO:0000256" key="3">
    <source>
        <dbReference type="ARBA" id="ARBA00022679"/>
    </source>
</evidence>
<accession>A0A926NEK3</accession>
<dbReference type="InterPro" id="IPR029028">
    <property type="entry name" value="Alpha/beta_knot_MTases"/>
</dbReference>
<feature type="binding site" evidence="6">
    <location>
        <begin position="127"/>
        <end position="132"/>
    </location>
    <ligand>
        <name>S-adenosyl-L-methionine</name>
        <dbReference type="ChEBI" id="CHEBI:59789"/>
    </ligand>
</feature>
<evidence type="ECO:0000313" key="7">
    <source>
        <dbReference type="EMBL" id="MBD1372003.1"/>
    </source>
</evidence>
<reference evidence="7" key="1">
    <citation type="submission" date="2020-09" db="EMBL/GenBank/DDBJ databases">
        <title>A novel bacterium of genus Hazenella, isolated from South China Sea.</title>
        <authorList>
            <person name="Huang H."/>
            <person name="Mo K."/>
            <person name="Hu Y."/>
        </authorList>
    </citation>
    <scope>NUCLEOTIDE SEQUENCE</scope>
    <source>
        <strain evidence="7">IB182357</strain>
    </source>
</reference>
<comment type="function">
    <text evidence="6">Specifically methylates the pseudouridine at position 1915 (m3Psi1915) in 23S rRNA.</text>
</comment>
<dbReference type="HAMAP" id="MF_00658">
    <property type="entry name" value="23SrRNA_methyltr_H"/>
    <property type="match status" value="1"/>
</dbReference>
<comment type="catalytic activity">
    <reaction evidence="6">
        <text>pseudouridine(1915) in 23S rRNA + S-adenosyl-L-methionine = N(3)-methylpseudouridine(1915) in 23S rRNA + S-adenosyl-L-homocysteine + H(+)</text>
        <dbReference type="Rhea" id="RHEA:42752"/>
        <dbReference type="Rhea" id="RHEA-COMP:10221"/>
        <dbReference type="Rhea" id="RHEA-COMP:10222"/>
        <dbReference type="ChEBI" id="CHEBI:15378"/>
        <dbReference type="ChEBI" id="CHEBI:57856"/>
        <dbReference type="ChEBI" id="CHEBI:59789"/>
        <dbReference type="ChEBI" id="CHEBI:65314"/>
        <dbReference type="ChEBI" id="CHEBI:74486"/>
        <dbReference type="EC" id="2.1.1.177"/>
    </reaction>
</comment>
<keyword evidence="1 6" id="KW-0698">rRNA processing</keyword>
<comment type="subunit">
    <text evidence="6">Homodimer.</text>
</comment>
<keyword evidence="6" id="KW-0963">Cytoplasm</keyword>
<evidence type="ECO:0000313" key="8">
    <source>
        <dbReference type="Proteomes" id="UP000661691"/>
    </source>
</evidence>
<organism evidence="7 8">
    <name type="scientific">Polycladospora coralii</name>
    <dbReference type="NCBI Taxonomy" id="2771432"/>
    <lineage>
        <taxon>Bacteria</taxon>
        <taxon>Bacillati</taxon>
        <taxon>Bacillota</taxon>
        <taxon>Bacilli</taxon>
        <taxon>Bacillales</taxon>
        <taxon>Thermoactinomycetaceae</taxon>
        <taxon>Polycladospora</taxon>
    </lineage>
</organism>
<comment type="subcellular location">
    <subcellularLocation>
        <location evidence="6">Cytoplasm</location>
    </subcellularLocation>
</comment>
<comment type="caution">
    <text evidence="7">The sequence shown here is derived from an EMBL/GenBank/DDBJ whole genome shotgun (WGS) entry which is preliminary data.</text>
</comment>
<dbReference type="Proteomes" id="UP000661691">
    <property type="component" value="Unassembled WGS sequence"/>
</dbReference>
<keyword evidence="4 6" id="KW-0949">S-adenosyl-L-methionine</keyword>
<dbReference type="PANTHER" id="PTHR33603">
    <property type="entry name" value="METHYLTRANSFERASE"/>
    <property type="match status" value="1"/>
</dbReference>
<feature type="binding site" evidence="6">
    <location>
        <position position="76"/>
    </location>
    <ligand>
        <name>S-adenosyl-L-methionine</name>
        <dbReference type="ChEBI" id="CHEBI:59789"/>
    </ligand>
</feature>
<dbReference type="CDD" id="cd18081">
    <property type="entry name" value="RlmH-like"/>
    <property type="match status" value="1"/>
</dbReference>
<dbReference type="PIRSF" id="PIRSF004505">
    <property type="entry name" value="MT_bac"/>
    <property type="match status" value="1"/>
</dbReference>
<dbReference type="EC" id="2.1.1.177" evidence="6"/>
<name>A0A926NEK3_9BACL</name>
<keyword evidence="2 6" id="KW-0489">Methyltransferase</keyword>
<dbReference type="GO" id="GO:0070038">
    <property type="term" value="F:rRNA (pseudouridine-N3-)-methyltransferase activity"/>
    <property type="evidence" value="ECO:0007669"/>
    <property type="project" value="UniProtKB-UniRule"/>
</dbReference>
<dbReference type="InterPro" id="IPR029026">
    <property type="entry name" value="tRNA_m1G_MTases_N"/>
</dbReference>
<dbReference type="NCBIfam" id="NF000985">
    <property type="entry name" value="PRK00103.1-3"/>
    <property type="match status" value="1"/>
</dbReference>
<dbReference type="Gene3D" id="3.40.1280.10">
    <property type="match status" value="1"/>
</dbReference>
<comment type="similarity">
    <text evidence="5 6">Belongs to the RNA methyltransferase RlmH family.</text>
</comment>
<sequence>MKIQILTVGKLKEKYLTQASHEYLKRLSAYANVEIREIAEEKTNDSPSDAIIEQVKAKEGERLLKHLSPDTYLFALAIEGKALSSPQLAQQIDHLTTYGNSHLTFVIGGSYGLSPSVIKRADQLLSFSKLTFPHQLIRVFLLEQIYRVCKINRGEAYHK</sequence>
<evidence type="ECO:0000256" key="6">
    <source>
        <dbReference type="HAMAP-Rule" id="MF_00658"/>
    </source>
</evidence>
<evidence type="ECO:0000256" key="4">
    <source>
        <dbReference type="ARBA" id="ARBA00022691"/>
    </source>
</evidence>
<dbReference type="EMBL" id="JACXAH010000008">
    <property type="protein sequence ID" value="MBD1372003.1"/>
    <property type="molecule type" value="Genomic_DNA"/>
</dbReference>
<dbReference type="RefSeq" id="WP_191141809.1">
    <property type="nucleotide sequence ID" value="NZ_JACXAH010000008.1"/>
</dbReference>
<evidence type="ECO:0000256" key="5">
    <source>
        <dbReference type="ARBA" id="ARBA00038303"/>
    </source>
</evidence>
<feature type="binding site" evidence="6">
    <location>
        <position position="108"/>
    </location>
    <ligand>
        <name>S-adenosyl-L-methionine</name>
        <dbReference type="ChEBI" id="CHEBI:59789"/>
    </ligand>
</feature>
<evidence type="ECO:0000256" key="1">
    <source>
        <dbReference type="ARBA" id="ARBA00022552"/>
    </source>
</evidence>
<dbReference type="Pfam" id="PF02590">
    <property type="entry name" value="SPOUT_MTase"/>
    <property type="match status" value="1"/>
</dbReference>
<proteinExistence type="inferred from homology"/>
<evidence type="ECO:0000256" key="2">
    <source>
        <dbReference type="ARBA" id="ARBA00022603"/>
    </source>
</evidence>
<dbReference type="SUPFAM" id="SSF75217">
    <property type="entry name" value="alpha/beta knot"/>
    <property type="match status" value="1"/>
</dbReference>
<keyword evidence="3 6" id="KW-0808">Transferase</keyword>